<organism evidence="1 2">
    <name type="scientific">Parashewanella curva</name>
    <dbReference type="NCBI Taxonomy" id="2338552"/>
    <lineage>
        <taxon>Bacteria</taxon>
        <taxon>Pseudomonadati</taxon>
        <taxon>Pseudomonadota</taxon>
        <taxon>Gammaproteobacteria</taxon>
        <taxon>Alteromonadales</taxon>
        <taxon>Shewanellaceae</taxon>
        <taxon>Parashewanella</taxon>
    </lineage>
</organism>
<evidence type="ECO:0000313" key="1">
    <source>
        <dbReference type="EMBL" id="RLV58532.1"/>
    </source>
</evidence>
<evidence type="ECO:0000313" key="2">
    <source>
        <dbReference type="Proteomes" id="UP000281474"/>
    </source>
</evidence>
<dbReference type="EMBL" id="QZEI01000067">
    <property type="protein sequence ID" value="RLV58532.1"/>
    <property type="molecule type" value="Genomic_DNA"/>
</dbReference>
<dbReference type="Proteomes" id="UP000281474">
    <property type="component" value="Unassembled WGS sequence"/>
</dbReference>
<protein>
    <submittedName>
        <fullName evidence="1">Uncharacterized protein</fullName>
    </submittedName>
</protein>
<comment type="caution">
    <text evidence="1">The sequence shown here is derived from an EMBL/GenBank/DDBJ whole genome shotgun (WGS) entry which is preliminary data.</text>
</comment>
<gene>
    <name evidence="1" type="ORF">D5018_16905</name>
</gene>
<dbReference type="AlphaFoldDB" id="A0A3L8PWW5"/>
<accession>A0A3L8PWW5</accession>
<reference evidence="1 2" key="1">
    <citation type="submission" date="2018-09" db="EMBL/GenBank/DDBJ databases">
        <title>Phylogeny of the Shewanellaceae, and recommendation for two new genera, Pseudoshewanella and Parashewanella.</title>
        <authorList>
            <person name="Wang G."/>
        </authorList>
    </citation>
    <scope>NUCLEOTIDE SEQUENCE [LARGE SCALE GENOMIC DNA]</scope>
    <source>
        <strain evidence="1 2">C51</strain>
    </source>
</reference>
<proteinExistence type="predicted"/>
<name>A0A3L8PWW5_9GAMM</name>
<keyword evidence="2" id="KW-1185">Reference proteome</keyword>
<sequence>MNLSSLGMKKALPQLKIAGRFYKVQKSSDGTFSVAIQPSWFCKAQHKLNDCLMPCFPLFNDGRKDLSSEIAKCFNDKNFYKRLLDVEEQYLDRHKLIDHNTRYELEGEHLHYVVDDSLLMNSQLWKKGKADFSLLSKVFRTDSSKKTKVEEAHNCMWFVLHIRYSPKPVISESERSSERKFLY</sequence>